<dbReference type="FunFam" id="1.10.10.410:FF:000001">
    <property type="entry name" value="Aspartyl/glutamyl-tRNA(Asn/Gln) amidotransferase subunit B"/>
    <property type="match status" value="1"/>
</dbReference>
<dbReference type="InterPro" id="IPR023168">
    <property type="entry name" value="GatB_Yqey_C_2"/>
</dbReference>
<feature type="domain" description="Asn/Gln amidotransferase" evidence="11">
    <location>
        <begin position="350"/>
        <end position="457"/>
    </location>
</feature>
<dbReference type="PANTHER" id="PTHR11659">
    <property type="entry name" value="GLUTAMYL-TRNA GLN AMIDOTRANSFERASE SUBUNIT B MITOCHONDRIAL AND PROKARYOTIC PET112-RELATED"/>
    <property type="match status" value="1"/>
</dbReference>
<dbReference type="InterPro" id="IPR006075">
    <property type="entry name" value="Asn/Gln-tRNA_Trfase_suB/E_cat"/>
</dbReference>
<name>A0A2H0X9V1_UNCKA</name>
<dbReference type="GO" id="GO:0016740">
    <property type="term" value="F:transferase activity"/>
    <property type="evidence" value="ECO:0007669"/>
    <property type="project" value="UniProtKB-KW"/>
</dbReference>
<evidence type="ECO:0000256" key="7">
    <source>
        <dbReference type="ARBA" id="ARBA00024799"/>
    </source>
</evidence>
<evidence type="ECO:0000313" key="13">
    <source>
        <dbReference type="Proteomes" id="UP000231098"/>
    </source>
</evidence>
<dbReference type="GO" id="GO:0050567">
    <property type="term" value="F:glutaminyl-tRNA synthase (glutamine-hydrolyzing) activity"/>
    <property type="evidence" value="ECO:0007669"/>
    <property type="project" value="UniProtKB-UniRule"/>
</dbReference>
<comment type="catalytic activity">
    <reaction evidence="9 10">
        <text>L-glutamyl-tRNA(Gln) + L-glutamine + ATP + H2O = L-glutaminyl-tRNA(Gln) + L-glutamate + ADP + phosphate + H(+)</text>
        <dbReference type="Rhea" id="RHEA:17521"/>
        <dbReference type="Rhea" id="RHEA-COMP:9681"/>
        <dbReference type="Rhea" id="RHEA-COMP:9684"/>
        <dbReference type="ChEBI" id="CHEBI:15377"/>
        <dbReference type="ChEBI" id="CHEBI:15378"/>
        <dbReference type="ChEBI" id="CHEBI:29985"/>
        <dbReference type="ChEBI" id="CHEBI:30616"/>
        <dbReference type="ChEBI" id="CHEBI:43474"/>
        <dbReference type="ChEBI" id="CHEBI:58359"/>
        <dbReference type="ChEBI" id="CHEBI:78520"/>
        <dbReference type="ChEBI" id="CHEBI:78521"/>
        <dbReference type="ChEBI" id="CHEBI:456216"/>
    </reaction>
</comment>
<dbReference type="PANTHER" id="PTHR11659:SF0">
    <property type="entry name" value="GLUTAMYL-TRNA(GLN) AMIDOTRANSFERASE SUBUNIT B, MITOCHONDRIAL"/>
    <property type="match status" value="1"/>
</dbReference>
<dbReference type="GO" id="GO:0050566">
    <property type="term" value="F:asparaginyl-tRNA synthase (glutamine-hydrolyzing) activity"/>
    <property type="evidence" value="ECO:0007669"/>
    <property type="project" value="RHEA"/>
</dbReference>
<evidence type="ECO:0000256" key="2">
    <source>
        <dbReference type="ARBA" id="ARBA00011123"/>
    </source>
</evidence>
<organism evidence="12 13">
    <name type="scientific">candidate division WWE3 bacterium CG08_land_8_20_14_0_20_41_15</name>
    <dbReference type="NCBI Taxonomy" id="1975086"/>
    <lineage>
        <taxon>Bacteria</taxon>
        <taxon>Katanobacteria</taxon>
    </lineage>
</organism>
<evidence type="ECO:0000256" key="1">
    <source>
        <dbReference type="ARBA" id="ARBA00005306"/>
    </source>
</evidence>
<keyword evidence="5 10" id="KW-0067">ATP-binding</keyword>
<dbReference type="InterPro" id="IPR018027">
    <property type="entry name" value="Asn/Gln_amidotransferase"/>
</dbReference>
<comment type="subunit">
    <text evidence="2 10">Heterotrimer of A, B and C subunits.</text>
</comment>
<protein>
    <recommendedName>
        <fullName evidence="10">Aspartyl/glutamyl-tRNA(Asn/Gln) amidotransferase subunit B</fullName>
        <shortName evidence="10">Asp/Glu-ADT subunit B</shortName>
        <ecNumber evidence="10">6.3.5.-</ecNumber>
    </recommendedName>
</protein>
<evidence type="ECO:0000259" key="11">
    <source>
        <dbReference type="SMART" id="SM00845"/>
    </source>
</evidence>
<keyword evidence="6 10" id="KW-0648">Protein biosynthesis</keyword>
<dbReference type="InterPro" id="IPR003789">
    <property type="entry name" value="Asn/Gln_tRNA_amidoTrase-B-like"/>
</dbReference>
<dbReference type="Pfam" id="PF02934">
    <property type="entry name" value="GatB_N"/>
    <property type="match status" value="1"/>
</dbReference>
<dbReference type="GO" id="GO:0005524">
    <property type="term" value="F:ATP binding"/>
    <property type="evidence" value="ECO:0007669"/>
    <property type="project" value="UniProtKB-KW"/>
</dbReference>
<reference evidence="13" key="1">
    <citation type="submission" date="2017-09" db="EMBL/GenBank/DDBJ databases">
        <title>Depth-based differentiation of microbial function through sediment-hosted aquifers and enrichment of novel symbionts in the deep terrestrial subsurface.</title>
        <authorList>
            <person name="Probst A.J."/>
            <person name="Ladd B."/>
            <person name="Jarett J.K."/>
            <person name="Geller-Mcgrath D.E."/>
            <person name="Sieber C.M.K."/>
            <person name="Emerson J.B."/>
            <person name="Anantharaman K."/>
            <person name="Thomas B.C."/>
            <person name="Malmstrom R."/>
            <person name="Stieglmeier M."/>
            <person name="Klingl A."/>
            <person name="Woyke T."/>
            <person name="Ryan C.M."/>
            <person name="Banfield J.F."/>
        </authorList>
    </citation>
    <scope>NUCLEOTIDE SEQUENCE [LARGE SCALE GENOMIC DNA]</scope>
</reference>
<evidence type="ECO:0000256" key="4">
    <source>
        <dbReference type="ARBA" id="ARBA00022741"/>
    </source>
</evidence>
<keyword evidence="4 10" id="KW-0547">Nucleotide-binding</keyword>
<gene>
    <name evidence="10" type="primary">gatB</name>
    <name evidence="12" type="ORF">COT51_01745</name>
</gene>
<comment type="function">
    <text evidence="7 10">Allows the formation of correctly charged Asn-tRNA(Asn) or Gln-tRNA(Gln) through the transamidation of misacylated Asp-tRNA(Asn) or Glu-tRNA(Gln) in organisms which lack either or both of asparaginyl-tRNA or glutaminyl-tRNA synthetases. The reaction takes place in the presence of glutamine and ATP through an activated phospho-Asp-tRNA(Asn) or phospho-Glu-tRNA(Gln).</text>
</comment>
<dbReference type="SMART" id="SM00845">
    <property type="entry name" value="GatB_Yqey"/>
    <property type="match status" value="1"/>
</dbReference>
<evidence type="ECO:0000256" key="3">
    <source>
        <dbReference type="ARBA" id="ARBA00022598"/>
    </source>
</evidence>
<evidence type="ECO:0000256" key="5">
    <source>
        <dbReference type="ARBA" id="ARBA00022840"/>
    </source>
</evidence>
<dbReference type="SUPFAM" id="SSF89095">
    <property type="entry name" value="GatB/YqeY motif"/>
    <property type="match status" value="1"/>
</dbReference>
<dbReference type="InterPro" id="IPR004413">
    <property type="entry name" value="GatB"/>
</dbReference>
<dbReference type="EC" id="6.3.5.-" evidence="10"/>
<dbReference type="GO" id="GO:0070681">
    <property type="term" value="P:glutaminyl-tRNAGln biosynthesis via transamidation"/>
    <property type="evidence" value="ECO:0007669"/>
    <property type="project" value="TreeGrafter"/>
</dbReference>
<dbReference type="InterPro" id="IPR042114">
    <property type="entry name" value="GatB_C_1"/>
</dbReference>
<keyword evidence="3 10" id="KW-0436">Ligase</keyword>
<dbReference type="GO" id="GO:0006412">
    <property type="term" value="P:translation"/>
    <property type="evidence" value="ECO:0007669"/>
    <property type="project" value="UniProtKB-UniRule"/>
</dbReference>
<proteinExistence type="inferred from homology"/>
<dbReference type="EMBL" id="PEYV01000029">
    <property type="protein sequence ID" value="PIS21615.1"/>
    <property type="molecule type" value="Genomic_DNA"/>
</dbReference>
<dbReference type="HAMAP" id="MF_00121">
    <property type="entry name" value="GatB"/>
    <property type="match status" value="1"/>
</dbReference>
<comment type="caution">
    <text evidence="12">The sequence shown here is derived from an EMBL/GenBank/DDBJ whole genome shotgun (WGS) entry which is preliminary data.</text>
</comment>
<sequence>MAKYIPVIGLEVHIQLNTKTKMFCACGADIWPPFAKASGGVPATPNTHVCPTCLGLPGALPVPNKEAIEKVIKIGLSLGSKISKMSYFDRKNYFYPDLPKGYQISQFYFPFCKGGNFTLEGGKNIRIREIHLEEDTGKSFHDGGTTLLDFNKSGIPLAELVTEPDFRSAEEAVSFCKKIQQLVREIGVSEADMEKGNMRLEANISLKEVEDGRTEAGLLKWEVGSKDLPDYKVEVKNINSFRFLGKVIEYELKRQHELLEAGEKVIQETRGYNEETGETFSQRVKETAKDYRYFPEPDIPPIEISDSWLAEIKASIPELPWEKKDNFIKEYPTVATSSAEIIVEDVTLLNLFEQAVKLSGKDNAKKVADTLVNKKETRVMTPAEIVEIVKAQASRPSMSEAELKEICKKVISENGKAVEDYKKGKEASLKFLVGQVMRLSAGKANPQEADRVLREMVGFVGIVKEKKID</sequence>
<dbReference type="Proteomes" id="UP000231098">
    <property type="component" value="Unassembled WGS sequence"/>
</dbReference>
<comment type="similarity">
    <text evidence="1 10">Belongs to the GatB/GatE family. GatB subfamily.</text>
</comment>
<dbReference type="Pfam" id="PF02637">
    <property type="entry name" value="GatB_Yqey"/>
    <property type="match status" value="1"/>
</dbReference>
<dbReference type="Gene3D" id="1.10.10.410">
    <property type="match status" value="1"/>
</dbReference>
<dbReference type="NCBIfam" id="TIGR00133">
    <property type="entry name" value="gatB"/>
    <property type="match status" value="1"/>
</dbReference>
<evidence type="ECO:0000256" key="8">
    <source>
        <dbReference type="ARBA" id="ARBA00047380"/>
    </source>
</evidence>
<dbReference type="Gene3D" id="1.10.150.380">
    <property type="entry name" value="GatB domain, N-terminal subdomain"/>
    <property type="match status" value="1"/>
</dbReference>
<dbReference type="InterPro" id="IPR017959">
    <property type="entry name" value="Asn/Gln-tRNA_amidoTrfase_suB/E"/>
</dbReference>
<dbReference type="AlphaFoldDB" id="A0A2H0X9V1"/>
<dbReference type="InterPro" id="IPR014746">
    <property type="entry name" value="Gln_synth/guanido_kin_cat_dom"/>
</dbReference>
<evidence type="ECO:0000313" key="12">
    <source>
        <dbReference type="EMBL" id="PIS21615.1"/>
    </source>
</evidence>
<evidence type="ECO:0000256" key="6">
    <source>
        <dbReference type="ARBA" id="ARBA00022917"/>
    </source>
</evidence>
<evidence type="ECO:0000256" key="9">
    <source>
        <dbReference type="ARBA" id="ARBA00047913"/>
    </source>
</evidence>
<accession>A0A2H0X9V1</accession>
<dbReference type="SUPFAM" id="SSF55931">
    <property type="entry name" value="Glutamine synthetase/guanido kinase"/>
    <property type="match status" value="1"/>
</dbReference>
<comment type="catalytic activity">
    <reaction evidence="8 10">
        <text>L-aspartyl-tRNA(Asn) + L-glutamine + ATP + H2O = L-asparaginyl-tRNA(Asn) + L-glutamate + ADP + phosphate + 2 H(+)</text>
        <dbReference type="Rhea" id="RHEA:14513"/>
        <dbReference type="Rhea" id="RHEA-COMP:9674"/>
        <dbReference type="Rhea" id="RHEA-COMP:9677"/>
        <dbReference type="ChEBI" id="CHEBI:15377"/>
        <dbReference type="ChEBI" id="CHEBI:15378"/>
        <dbReference type="ChEBI" id="CHEBI:29985"/>
        <dbReference type="ChEBI" id="CHEBI:30616"/>
        <dbReference type="ChEBI" id="CHEBI:43474"/>
        <dbReference type="ChEBI" id="CHEBI:58359"/>
        <dbReference type="ChEBI" id="CHEBI:78515"/>
        <dbReference type="ChEBI" id="CHEBI:78516"/>
        <dbReference type="ChEBI" id="CHEBI:456216"/>
    </reaction>
</comment>
<keyword evidence="12" id="KW-0808">Transferase</keyword>
<evidence type="ECO:0000256" key="10">
    <source>
        <dbReference type="HAMAP-Rule" id="MF_00121"/>
    </source>
</evidence>
<dbReference type="NCBIfam" id="NF004012">
    <property type="entry name" value="PRK05477.1-2"/>
    <property type="match status" value="1"/>
</dbReference>